<dbReference type="Proteomes" id="UP000544872">
    <property type="component" value="Unassembled WGS sequence"/>
</dbReference>
<comment type="caution">
    <text evidence="2">The sequence shown here is derived from an EMBL/GenBank/DDBJ whole genome shotgun (WGS) entry which is preliminary data.</text>
</comment>
<accession>A0A7X0DL45</accession>
<evidence type="ECO:0000256" key="1">
    <source>
        <dbReference type="SAM" id="SignalP"/>
    </source>
</evidence>
<evidence type="ECO:0000313" key="3">
    <source>
        <dbReference type="Proteomes" id="UP000544872"/>
    </source>
</evidence>
<protein>
    <submittedName>
        <fullName evidence="2">Polar amino acid transport system substrate-binding protein</fullName>
    </submittedName>
</protein>
<proteinExistence type="predicted"/>
<dbReference type="RefSeq" id="WP_184262105.1">
    <property type="nucleotide sequence ID" value="NZ_JACIIX010000003.1"/>
</dbReference>
<evidence type="ECO:0000313" key="2">
    <source>
        <dbReference type="EMBL" id="MBB6209643.1"/>
    </source>
</evidence>
<dbReference type="EMBL" id="JACIIX010000003">
    <property type="protein sequence ID" value="MBB6209643.1"/>
    <property type="molecule type" value="Genomic_DNA"/>
</dbReference>
<gene>
    <name evidence="2" type="ORF">FHS48_001051</name>
</gene>
<name>A0A7X0DL45_NOVIT</name>
<keyword evidence="3" id="KW-1185">Reference proteome</keyword>
<sequence>MAAAPSAASLPVSRSGHRRRIRRALLALSLTGLLGGTPAVAAGPLPAPDTPEAPESIRLATLDWPPYTSARPQPGSLQTVVRSALSASGITLSSTVLPWRRAIRVGLKDPGFHGYFPEYASPQMNGLCLLSDPIGQGPLGLVHRVDTPVRWSTLHDLKGVRLGVVQDYINTDALDALLRLGELQAETAMDDATNLRKVLGRRIDAAVIDLAVFHFLIQSEADLRPSADLLVASPQSLEMKTLHVCFRPTAEGERLRDRFNAGLKTLHMSPFSQPTR</sequence>
<feature type="chain" id="PRO_5031365483" evidence="1">
    <location>
        <begin position="42"/>
        <end position="276"/>
    </location>
</feature>
<dbReference type="AlphaFoldDB" id="A0A7X0DL45"/>
<feature type="signal peptide" evidence="1">
    <location>
        <begin position="1"/>
        <end position="41"/>
    </location>
</feature>
<keyword evidence="1" id="KW-0732">Signal</keyword>
<organism evidence="2 3">
    <name type="scientific">Novispirillum itersonii</name>
    <name type="common">Aquaspirillum itersonii</name>
    <dbReference type="NCBI Taxonomy" id="189"/>
    <lineage>
        <taxon>Bacteria</taxon>
        <taxon>Pseudomonadati</taxon>
        <taxon>Pseudomonadota</taxon>
        <taxon>Alphaproteobacteria</taxon>
        <taxon>Rhodospirillales</taxon>
        <taxon>Novispirillaceae</taxon>
        <taxon>Novispirillum</taxon>
    </lineage>
</organism>
<dbReference type="SUPFAM" id="SSF53850">
    <property type="entry name" value="Periplasmic binding protein-like II"/>
    <property type="match status" value="1"/>
</dbReference>
<dbReference type="Gene3D" id="3.40.190.10">
    <property type="entry name" value="Periplasmic binding protein-like II"/>
    <property type="match status" value="2"/>
</dbReference>
<reference evidence="2 3" key="1">
    <citation type="submission" date="2020-08" db="EMBL/GenBank/DDBJ databases">
        <title>Genomic Encyclopedia of Type Strains, Phase IV (KMG-IV): sequencing the most valuable type-strain genomes for metagenomic binning, comparative biology and taxonomic classification.</title>
        <authorList>
            <person name="Goeker M."/>
        </authorList>
    </citation>
    <scope>NUCLEOTIDE SEQUENCE [LARGE SCALE GENOMIC DNA]</scope>
    <source>
        <strain evidence="2 3">DSM 11590</strain>
    </source>
</reference>